<evidence type="ECO:0000313" key="1">
    <source>
        <dbReference type="EMBL" id="GAA0140542.1"/>
    </source>
</evidence>
<dbReference type="Pfam" id="PF14223">
    <property type="entry name" value="Retrotran_gag_2"/>
    <property type="match status" value="1"/>
</dbReference>
<evidence type="ECO:0008006" key="3">
    <source>
        <dbReference type="Google" id="ProtNLM"/>
    </source>
</evidence>
<reference evidence="1 2" key="1">
    <citation type="submission" date="2024-01" db="EMBL/GenBank/DDBJ databases">
        <title>The complete chloroplast genome sequence of Lithospermum erythrorhizon: insights into the phylogenetic relationship among Boraginaceae species and the maternal lineages of purple gromwells.</title>
        <authorList>
            <person name="Okada T."/>
            <person name="Watanabe K."/>
        </authorList>
    </citation>
    <scope>NUCLEOTIDE SEQUENCE [LARGE SCALE GENOMIC DNA]</scope>
</reference>
<protein>
    <recommendedName>
        <fullName evidence="3">Ty1-copia retrotransposon protein</fullName>
    </recommendedName>
</protein>
<keyword evidence="2" id="KW-1185">Reference proteome</keyword>
<evidence type="ECO:0000313" key="2">
    <source>
        <dbReference type="Proteomes" id="UP001454036"/>
    </source>
</evidence>
<comment type="caution">
    <text evidence="1">The sequence shown here is derived from an EMBL/GenBank/DDBJ whole genome shotgun (WGS) entry which is preliminary data.</text>
</comment>
<dbReference type="PANTHER" id="PTHR47592">
    <property type="entry name" value="PBF68 PROTEIN"/>
    <property type="match status" value="1"/>
</dbReference>
<sequence length="223" mass="26130">MSSTGNSSYPDLSKLEPLDCNNYKRWSQKVLIFFEQIEIDCVLFNDPPVRLATGSVEETPPIVVLVKKNEDHIIKYEKDNKTARYHILNHMVDTLFDLFMVHKFSKIIWEALGNMYGADDAGKKKYVVGKWLGFKMVGGEPIMDQVHEFENLCTDVTNEGMKLDEIFLVNVLLEKFPPSWSEYRNHLKHKKRDMPLQEFISHMRSKEANRLKEKLDRDTKLLY</sequence>
<gene>
    <name evidence="1" type="ORF">LIER_35257</name>
</gene>
<name>A0AAV3NMH5_LITER</name>
<dbReference type="Proteomes" id="UP001454036">
    <property type="component" value="Unassembled WGS sequence"/>
</dbReference>
<dbReference type="EMBL" id="BAABME010015312">
    <property type="protein sequence ID" value="GAA0140542.1"/>
    <property type="molecule type" value="Genomic_DNA"/>
</dbReference>
<accession>A0AAV3NMH5</accession>
<dbReference type="PANTHER" id="PTHR47592:SF30">
    <property type="entry name" value="CCHC-TYPE DOMAIN-CONTAINING PROTEIN"/>
    <property type="match status" value="1"/>
</dbReference>
<proteinExistence type="predicted"/>
<organism evidence="1 2">
    <name type="scientific">Lithospermum erythrorhizon</name>
    <name type="common">Purple gromwell</name>
    <name type="synonym">Lithospermum officinale var. erythrorhizon</name>
    <dbReference type="NCBI Taxonomy" id="34254"/>
    <lineage>
        <taxon>Eukaryota</taxon>
        <taxon>Viridiplantae</taxon>
        <taxon>Streptophyta</taxon>
        <taxon>Embryophyta</taxon>
        <taxon>Tracheophyta</taxon>
        <taxon>Spermatophyta</taxon>
        <taxon>Magnoliopsida</taxon>
        <taxon>eudicotyledons</taxon>
        <taxon>Gunneridae</taxon>
        <taxon>Pentapetalae</taxon>
        <taxon>asterids</taxon>
        <taxon>lamiids</taxon>
        <taxon>Boraginales</taxon>
        <taxon>Boraginaceae</taxon>
        <taxon>Boraginoideae</taxon>
        <taxon>Lithospermeae</taxon>
        <taxon>Lithospermum</taxon>
    </lineage>
</organism>
<dbReference type="AlphaFoldDB" id="A0AAV3NMH5"/>